<proteinExistence type="predicted"/>
<keyword evidence="3" id="KW-1185">Reference proteome</keyword>
<sequence>MHFTIQILLTSESKCQYSLLQAIQIGFHRVILFCLLMEIKLYQFFKLPQIVNIKPKLTKSLTMLAQLCKTNSKKLRIKTIIINYLIITIQFNRIWLIALKY</sequence>
<protein>
    <submittedName>
        <fullName evidence="2">Transmembrane protein, putative</fullName>
    </submittedName>
</protein>
<name>W7XJG2_TETTS</name>
<dbReference type="EMBL" id="GG662682">
    <property type="protein sequence ID" value="EWS74134.1"/>
    <property type="molecule type" value="Genomic_DNA"/>
</dbReference>
<keyword evidence="1" id="KW-1133">Transmembrane helix</keyword>
<organism evidence="2 3">
    <name type="scientific">Tetrahymena thermophila (strain SB210)</name>
    <dbReference type="NCBI Taxonomy" id="312017"/>
    <lineage>
        <taxon>Eukaryota</taxon>
        <taxon>Sar</taxon>
        <taxon>Alveolata</taxon>
        <taxon>Ciliophora</taxon>
        <taxon>Intramacronucleata</taxon>
        <taxon>Oligohymenophorea</taxon>
        <taxon>Hymenostomatida</taxon>
        <taxon>Tetrahymenina</taxon>
        <taxon>Tetrahymenidae</taxon>
        <taxon>Tetrahymena</taxon>
    </lineage>
</organism>
<keyword evidence="1" id="KW-0472">Membrane</keyword>
<dbReference type="RefSeq" id="XP_012653319.1">
    <property type="nucleotide sequence ID" value="XM_012797865.1"/>
</dbReference>
<dbReference type="GeneID" id="24440951"/>
<keyword evidence="1 2" id="KW-0812">Transmembrane</keyword>
<feature type="transmembrane region" description="Helical" evidence="1">
    <location>
        <begin position="80"/>
        <end position="98"/>
    </location>
</feature>
<accession>W7XJG2</accession>
<evidence type="ECO:0000256" key="1">
    <source>
        <dbReference type="SAM" id="Phobius"/>
    </source>
</evidence>
<dbReference type="AlphaFoldDB" id="W7XJG2"/>
<dbReference type="InParanoid" id="W7XJG2"/>
<reference evidence="3" key="1">
    <citation type="journal article" date="2006" name="PLoS Biol.">
        <title>Macronuclear genome sequence of the ciliate Tetrahymena thermophila, a model eukaryote.</title>
        <authorList>
            <person name="Eisen J.A."/>
            <person name="Coyne R.S."/>
            <person name="Wu M."/>
            <person name="Wu D."/>
            <person name="Thiagarajan M."/>
            <person name="Wortman J.R."/>
            <person name="Badger J.H."/>
            <person name="Ren Q."/>
            <person name="Amedeo P."/>
            <person name="Jones K.M."/>
            <person name="Tallon L.J."/>
            <person name="Delcher A.L."/>
            <person name="Salzberg S.L."/>
            <person name="Silva J.C."/>
            <person name="Haas B.J."/>
            <person name="Majoros W.H."/>
            <person name="Farzad M."/>
            <person name="Carlton J.M."/>
            <person name="Smith R.K. Jr."/>
            <person name="Garg J."/>
            <person name="Pearlman R.E."/>
            <person name="Karrer K.M."/>
            <person name="Sun L."/>
            <person name="Manning G."/>
            <person name="Elde N.C."/>
            <person name="Turkewitz A.P."/>
            <person name="Asai D.J."/>
            <person name="Wilkes D.E."/>
            <person name="Wang Y."/>
            <person name="Cai H."/>
            <person name="Collins K."/>
            <person name="Stewart B.A."/>
            <person name="Lee S.R."/>
            <person name="Wilamowska K."/>
            <person name="Weinberg Z."/>
            <person name="Ruzzo W.L."/>
            <person name="Wloga D."/>
            <person name="Gaertig J."/>
            <person name="Frankel J."/>
            <person name="Tsao C.-C."/>
            <person name="Gorovsky M.A."/>
            <person name="Keeling P.J."/>
            <person name="Waller R.F."/>
            <person name="Patron N.J."/>
            <person name="Cherry J.M."/>
            <person name="Stover N.A."/>
            <person name="Krieger C.J."/>
            <person name="del Toro C."/>
            <person name="Ryder H.F."/>
            <person name="Williamson S.C."/>
            <person name="Barbeau R.A."/>
            <person name="Hamilton E.P."/>
            <person name="Orias E."/>
        </authorList>
    </citation>
    <scope>NUCLEOTIDE SEQUENCE [LARGE SCALE GENOMIC DNA]</scope>
    <source>
        <strain evidence="3">SB210</strain>
    </source>
</reference>
<gene>
    <name evidence="2" type="ORF">TTHERM_000860403</name>
</gene>
<dbReference type="Proteomes" id="UP000009168">
    <property type="component" value="Unassembled WGS sequence"/>
</dbReference>
<evidence type="ECO:0000313" key="3">
    <source>
        <dbReference type="Proteomes" id="UP000009168"/>
    </source>
</evidence>
<evidence type="ECO:0000313" key="2">
    <source>
        <dbReference type="EMBL" id="EWS74134.1"/>
    </source>
</evidence>
<dbReference type="KEGG" id="tet:TTHERM_000860403"/>